<dbReference type="EMBL" id="UINC01134235">
    <property type="protein sequence ID" value="SVD17650.1"/>
    <property type="molecule type" value="Genomic_DNA"/>
</dbReference>
<protein>
    <submittedName>
        <fullName evidence="2">Uncharacterized protein</fullName>
    </submittedName>
</protein>
<accession>A0A382T671</accession>
<sequence length="165" mass="19418">MVKNTAFRSWYYFRMGWSTYFAFVFAAVNTLTVTYFLAIENYPILKEVFPTFAIYIIILAGIGIPLLTFIGYVHFKRTPSYRSESAINYESNPFGRRLFLNSEFILEINQKLITLLLKMQKGEKIDDETLEQMQKTQVEISKHVENRTIFGKEDLDLIKKLQENE</sequence>
<keyword evidence="1" id="KW-0812">Transmembrane</keyword>
<feature type="transmembrane region" description="Helical" evidence="1">
    <location>
        <begin position="51"/>
        <end position="73"/>
    </location>
</feature>
<organism evidence="2">
    <name type="scientific">marine metagenome</name>
    <dbReference type="NCBI Taxonomy" id="408172"/>
    <lineage>
        <taxon>unclassified sequences</taxon>
        <taxon>metagenomes</taxon>
        <taxon>ecological metagenomes</taxon>
    </lineage>
</organism>
<evidence type="ECO:0000256" key="1">
    <source>
        <dbReference type="SAM" id="Phobius"/>
    </source>
</evidence>
<keyword evidence="1" id="KW-1133">Transmembrane helix</keyword>
<evidence type="ECO:0000313" key="2">
    <source>
        <dbReference type="EMBL" id="SVD17650.1"/>
    </source>
</evidence>
<reference evidence="2" key="1">
    <citation type="submission" date="2018-05" db="EMBL/GenBank/DDBJ databases">
        <authorList>
            <person name="Lanie J.A."/>
            <person name="Ng W.-L."/>
            <person name="Kazmierczak K.M."/>
            <person name="Andrzejewski T.M."/>
            <person name="Davidsen T.M."/>
            <person name="Wayne K.J."/>
            <person name="Tettelin H."/>
            <person name="Glass J.I."/>
            <person name="Rusch D."/>
            <person name="Podicherti R."/>
            <person name="Tsui H.-C.T."/>
            <person name="Winkler M.E."/>
        </authorList>
    </citation>
    <scope>NUCLEOTIDE SEQUENCE</scope>
</reference>
<gene>
    <name evidence="2" type="ORF">METZ01_LOCUS370504</name>
</gene>
<dbReference type="AlphaFoldDB" id="A0A382T671"/>
<name>A0A382T671_9ZZZZ</name>
<proteinExistence type="predicted"/>
<feature type="transmembrane region" description="Helical" evidence="1">
    <location>
        <begin position="20"/>
        <end position="39"/>
    </location>
</feature>
<keyword evidence="1" id="KW-0472">Membrane</keyword>